<evidence type="ECO:0000313" key="8">
    <source>
        <dbReference type="Proteomes" id="UP000658382"/>
    </source>
</evidence>
<feature type="transmembrane region" description="Helical" evidence="6">
    <location>
        <begin position="12"/>
        <end position="34"/>
    </location>
</feature>
<organism evidence="7 8">
    <name type="scientific">Lentibacillus kapialis</name>
    <dbReference type="NCBI Taxonomy" id="340214"/>
    <lineage>
        <taxon>Bacteria</taxon>
        <taxon>Bacillati</taxon>
        <taxon>Bacillota</taxon>
        <taxon>Bacilli</taxon>
        <taxon>Bacillales</taxon>
        <taxon>Bacillaceae</taxon>
        <taxon>Lentibacillus</taxon>
    </lineage>
</organism>
<keyword evidence="2" id="KW-1003">Cell membrane</keyword>
<evidence type="ECO:0000256" key="2">
    <source>
        <dbReference type="ARBA" id="ARBA00022475"/>
    </source>
</evidence>
<evidence type="ECO:0000256" key="1">
    <source>
        <dbReference type="ARBA" id="ARBA00004651"/>
    </source>
</evidence>
<keyword evidence="6" id="KW-0443">Lipid metabolism</keyword>
<protein>
    <recommendedName>
        <fullName evidence="6">Phosphatidylglycerol lysyltransferase</fullName>
        <ecNumber evidence="6">2.3.2.3</ecNumber>
    </recommendedName>
    <alternativeName>
        <fullName evidence="6">Lysylphosphatidylglycerol synthase</fullName>
    </alternativeName>
</protein>
<dbReference type="EMBL" id="BMNQ01000055">
    <property type="protein sequence ID" value="GGK04736.1"/>
    <property type="molecule type" value="Genomic_DNA"/>
</dbReference>
<proteinExistence type="inferred from homology"/>
<keyword evidence="6" id="KW-0808">Transferase</keyword>
<feature type="transmembrane region" description="Helical" evidence="6">
    <location>
        <begin position="261"/>
        <end position="281"/>
    </location>
</feature>
<evidence type="ECO:0000256" key="6">
    <source>
        <dbReference type="RuleBase" id="RU363042"/>
    </source>
</evidence>
<comment type="function">
    <text evidence="6">Catalyzes the transfer of a lysyl group from L-lysyl-tRNA(Lys) to membrane-bound phosphatidylglycerol (PG), which produces lysylphosphatidylglycerol (LPG), a major component of the bacterial membrane with a positive net charge. LPG synthesis contributes to bacterial virulence as it is involved in the resistance mechanism against cationic antimicrobial peptides (CAMP) produces by the host's immune system (defensins, cathelicidins) and by the competing microorganisms.</text>
</comment>
<feature type="transmembrane region" description="Helical" evidence="6">
    <location>
        <begin position="87"/>
        <end position="110"/>
    </location>
</feature>
<dbReference type="GO" id="GO:0006629">
    <property type="term" value="P:lipid metabolic process"/>
    <property type="evidence" value="ECO:0007669"/>
    <property type="project" value="UniProtKB-KW"/>
</dbReference>
<evidence type="ECO:0000256" key="5">
    <source>
        <dbReference type="ARBA" id="ARBA00023136"/>
    </source>
</evidence>
<dbReference type="RefSeq" id="WP_188633815.1">
    <property type="nucleotide sequence ID" value="NZ_BMNQ01000055.1"/>
</dbReference>
<keyword evidence="5 6" id="KW-0472">Membrane</keyword>
<dbReference type="Proteomes" id="UP000658382">
    <property type="component" value="Unassembled WGS sequence"/>
</dbReference>
<keyword evidence="8" id="KW-1185">Reference proteome</keyword>
<reference evidence="7" key="1">
    <citation type="journal article" date="2014" name="Int. J. Syst. Evol. Microbiol.">
        <title>Complete genome sequence of Corynebacterium casei LMG S-19264T (=DSM 44701T), isolated from a smear-ripened cheese.</title>
        <authorList>
            <consortium name="US DOE Joint Genome Institute (JGI-PGF)"/>
            <person name="Walter F."/>
            <person name="Albersmeier A."/>
            <person name="Kalinowski J."/>
            <person name="Ruckert C."/>
        </authorList>
    </citation>
    <scope>NUCLEOTIDE SEQUENCE</scope>
    <source>
        <strain evidence="7">JCM 12580</strain>
    </source>
</reference>
<reference evidence="7" key="2">
    <citation type="submission" date="2020-09" db="EMBL/GenBank/DDBJ databases">
        <authorList>
            <person name="Sun Q."/>
            <person name="Ohkuma M."/>
        </authorList>
    </citation>
    <scope>NUCLEOTIDE SEQUENCE</scope>
    <source>
        <strain evidence="7">JCM 12580</strain>
    </source>
</reference>
<dbReference type="GO" id="GO:0046677">
    <property type="term" value="P:response to antibiotic"/>
    <property type="evidence" value="ECO:0007669"/>
    <property type="project" value="UniProtKB-KW"/>
</dbReference>
<keyword evidence="6" id="KW-0046">Antibiotic resistance</keyword>
<feature type="transmembrane region" description="Helical" evidence="6">
    <location>
        <begin position="203"/>
        <end position="223"/>
    </location>
</feature>
<dbReference type="GO" id="GO:0050071">
    <property type="term" value="F:phosphatidylglycerol lysyltransferase activity"/>
    <property type="evidence" value="ECO:0007669"/>
    <property type="project" value="UniProtKB-EC"/>
</dbReference>
<comment type="catalytic activity">
    <reaction evidence="6">
        <text>L-lysyl-tRNA(Lys) + a 1,2-diacyl-sn-glycero-3-phospho-(1'-sn-glycerol) = a 1,2-diacyl-sn-glycero-3-phospho-1'-(3'-O-L-lysyl)-sn-glycerol + tRNA(Lys)</text>
        <dbReference type="Rhea" id="RHEA:10668"/>
        <dbReference type="Rhea" id="RHEA-COMP:9696"/>
        <dbReference type="Rhea" id="RHEA-COMP:9697"/>
        <dbReference type="ChEBI" id="CHEBI:64716"/>
        <dbReference type="ChEBI" id="CHEBI:75792"/>
        <dbReference type="ChEBI" id="CHEBI:78442"/>
        <dbReference type="ChEBI" id="CHEBI:78529"/>
        <dbReference type="EC" id="2.3.2.3"/>
    </reaction>
</comment>
<evidence type="ECO:0000256" key="4">
    <source>
        <dbReference type="ARBA" id="ARBA00022989"/>
    </source>
</evidence>
<feature type="transmembrane region" description="Helical" evidence="6">
    <location>
        <begin position="287"/>
        <end position="311"/>
    </location>
</feature>
<dbReference type="AlphaFoldDB" id="A0A917Q144"/>
<comment type="similarity">
    <text evidence="6">Belongs to the LPG synthase family.</text>
</comment>
<dbReference type="Pfam" id="PF03706">
    <property type="entry name" value="LPG_synthase_TM"/>
    <property type="match status" value="1"/>
</dbReference>
<feature type="transmembrane region" description="Helical" evidence="6">
    <location>
        <begin position="229"/>
        <end position="249"/>
    </location>
</feature>
<name>A0A917Q144_9BACI</name>
<feature type="transmembrane region" description="Helical" evidence="6">
    <location>
        <begin position="131"/>
        <end position="150"/>
    </location>
</feature>
<dbReference type="InterPro" id="IPR022791">
    <property type="entry name" value="L-PG_synthase/AglD"/>
</dbReference>
<dbReference type="NCBIfam" id="TIGR00374">
    <property type="entry name" value="flippase-like domain"/>
    <property type="match status" value="1"/>
</dbReference>
<comment type="subcellular location">
    <subcellularLocation>
        <location evidence="1 6">Cell membrane</location>
        <topology evidence="1 6">Multi-pass membrane protein</topology>
    </subcellularLocation>
</comment>
<evidence type="ECO:0000313" key="7">
    <source>
        <dbReference type="EMBL" id="GGK04736.1"/>
    </source>
</evidence>
<dbReference type="PANTHER" id="PTHR39087:SF2">
    <property type="entry name" value="UPF0104 MEMBRANE PROTEIN MJ1595"/>
    <property type="match status" value="1"/>
</dbReference>
<accession>A0A917Q144</accession>
<dbReference type="PANTHER" id="PTHR39087">
    <property type="entry name" value="UPF0104 MEMBRANE PROTEIN MJ1595"/>
    <property type="match status" value="1"/>
</dbReference>
<keyword evidence="3 6" id="KW-0812">Transmembrane</keyword>
<evidence type="ECO:0000256" key="3">
    <source>
        <dbReference type="ARBA" id="ARBA00022692"/>
    </source>
</evidence>
<dbReference type="GO" id="GO:0005886">
    <property type="term" value="C:plasma membrane"/>
    <property type="evidence" value="ECO:0007669"/>
    <property type="project" value="UniProtKB-SubCell"/>
</dbReference>
<gene>
    <name evidence="6" type="primary">mprF</name>
    <name evidence="7" type="ORF">GCM10007063_28850</name>
</gene>
<feature type="transmembrane region" description="Helical" evidence="6">
    <location>
        <begin position="46"/>
        <end position="67"/>
    </location>
</feature>
<sequence>MTKGGNLSSNLLIPRLMIGLILGIIVVAVFLLLGDLQKISGVLTEMPISFLGLAFLFTFLSYLMRLWKWHAFSKCAAFPVNLKENAWIFFIGLMMSITPGKAGELVKSYLLQRKAGVPIAQSAPIVVYDRLSDLLAMLALIGVGLLAYPAGIPSVIVVIFGIVVFFLLLGRHRLVAGMIDWVTRARRLRRFRVLLHDFYHQMLFFMQFRILSFSFGISVLAWFLECMSLYVIIQAFGLDVSFVASILTFSLGTFAGALSMIPGGLGVAEGSIAGLLIYFGVASSMAITISLIIRFVTLWFGVILGIIVFILKHKTYFPR</sequence>
<keyword evidence="4 6" id="KW-1133">Transmembrane helix</keyword>
<dbReference type="EC" id="2.3.2.3" evidence="6"/>
<comment type="caution">
    <text evidence="7">The sequence shown here is derived from an EMBL/GenBank/DDBJ whole genome shotgun (WGS) entry which is preliminary data.</text>
</comment>